<feature type="compositionally biased region" description="Basic and acidic residues" evidence="8">
    <location>
        <begin position="1194"/>
        <end position="1207"/>
    </location>
</feature>
<dbReference type="Pfam" id="PF07989">
    <property type="entry name" value="Cnn_1N"/>
    <property type="match status" value="1"/>
</dbReference>
<feature type="compositionally biased region" description="Basic and acidic residues" evidence="8">
    <location>
        <begin position="1127"/>
        <end position="1136"/>
    </location>
</feature>
<feature type="compositionally biased region" description="Basic and acidic residues" evidence="8">
    <location>
        <begin position="2019"/>
        <end position="2038"/>
    </location>
</feature>
<feature type="domain" description="Centrosomin N-terminal motif 1" evidence="9">
    <location>
        <begin position="49"/>
        <end position="122"/>
    </location>
</feature>
<feature type="region of interest" description="Disordered" evidence="8">
    <location>
        <begin position="1822"/>
        <end position="1894"/>
    </location>
</feature>
<evidence type="ECO:0000313" key="11">
    <source>
        <dbReference type="EMBL" id="KAG5272948.1"/>
    </source>
</evidence>
<feature type="compositionally biased region" description="Polar residues" evidence="8">
    <location>
        <begin position="2182"/>
        <end position="2203"/>
    </location>
</feature>
<comment type="subcellular location">
    <subcellularLocation>
        <location evidence="1">Cytoplasm</location>
        <location evidence="1">Cytoskeleton</location>
    </subcellularLocation>
    <subcellularLocation>
        <location evidence="2">Golgi apparatus</location>
    </subcellularLocation>
</comment>
<feature type="compositionally biased region" description="Polar residues" evidence="8">
    <location>
        <begin position="1844"/>
        <end position="1880"/>
    </location>
</feature>
<feature type="compositionally biased region" description="Basic and acidic residues" evidence="8">
    <location>
        <begin position="479"/>
        <end position="503"/>
    </location>
</feature>
<feature type="compositionally biased region" description="Polar residues" evidence="8">
    <location>
        <begin position="1643"/>
        <end position="1653"/>
    </location>
</feature>
<keyword evidence="3" id="KW-0963">Cytoplasm</keyword>
<evidence type="ECO:0000256" key="5">
    <source>
        <dbReference type="ARBA" id="ARBA00023034"/>
    </source>
</evidence>
<feature type="coiled-coil region" evidence="7">
    <location>
        <begin position="1907"/>
        <end position="1934"/>
    </location>
</feature>
<feature type="compositionally biased region" description="Basic and acidic residues" evidence="8">
    <location>
        <begin position="1332"/>
        <end position="1349"/>
    </location>
</feature>
<keyword evidence="7" id="KW-0175">Coiled coil</keyword>
<feature type="compositionally biased region" description="Low complexity" evidence="8">
    <location>
        <begin position="1417"/>
        <end position="1439"/>
    </location>
</feature>
<feature type="region of interest" description="Disordered" evidence="8">
    <location>
        <begin position="1176"/>
        <end position="1220"/>
    </location>
</feature>
<feature type="region of interest" description="Disordered" evidence="8">
    <location>
        <begin position="309"/>
        <end position="338"/>
    </location>
</feature>
<keyword evidence="6" id="KW-0206">Cytoskeleton</keyword>
<dbReference type="InterPro" id="IPR056273">
    <property type="entry name" value="CDK5RAP2_MYOME_CC"/>
</dbReference>
<evidence type="ECO:0000256" key="1">
    <source>
        <dbReference type="ARBA" id="ARBA00004245"/>
    </source>
</evidence>
<feature type="region of interest" description="Disordered" evidence="8">
    <location>
        <begin position="2018"/>
        <end position="2063"/>
    </location>
</feature>
<evidence type="ECO:0000256" key="2">
    <source>
        <dbReference type="ARBA" id="ARBA00004555"/>
    </source>
</evidence>
<dbReference type="Pfam" id="PF23246">
    <property type="entry name" value="CC_CDK5RAP2"/>
    <property type="match status" value="1"/>
</dbReference>
<feature type="region of interest" description="Disordered" evidence="8">
    <location>
        <begin position="914"/>
        <end position="937"/>
    </location>
</feature>
<dbReference type="GO" id="GO:0007098">
    <property type="term" value="P:centrosome cycle"/>
    <property type="evidence" value="ECO:0007669"/>
    <property type="project" value="TreeGrafter"/>
</dbReference>
<reference evidence="11" key="1">
    <citation type="submission" date="2020-10" db="EMBL/GenBank/DDBJ databases">
        <title>Chromosome-scale genome assembly of the Allis shad, Alosa alosa.</title>
        <authorList>
            <person name="Margot Z."/>
            <person name="Christophe K."/>
            <person name="Cabau C."/>
            <person name="Louis A."/>
            <person name="Berthelot C."/>
            <person name="Parey E."/>
            <person name="Roest Crollius H."/>
            <person name="Montfort J."/>
            <person name="Robinson-Rechavi M."/>
            <person name="Bucao C."/>
            <person name="Bouchez O."/>
            <person name="Gislard M."/>
            <person name="Lluch J."/>
            <person name="Milhes M."/>
            <person name="Lampietro C."/>
            <person name="Lopez Roques C."/>
            <person name="Donnadieu C."/>
            <person name="Braasch I."/>
            <person name="Desvignes T."/>
            <person name="Postlethwait J."/>
            <person name="Bobe J."/>
            <person name="Guiguen Y."/>
        </authorList>
    </citation>
    <scope>NUCLEOTIDE SEQUENCE</scope>
    <source>
        <strain evidence="11">M-15738</strain>
        <tissue evidence="11">Blood</tissue>
    </source>
</reference>
<feature type="region of interest" description="Disordered" evidence="8">
    <location>
        <begin position="1275"/>
        <end position="1445"/>
    </location>
</feature>
<feature type="region of interest" description="Disordered" evidence="8">
    <location>
        <begin position="2177"/>
        <end position="2212"/>
    </location>
</feature>
<feature type="coiled-coil region" evidence="7">
    <location>
        <begin position="977"/>
        <end position="1025"/>
    </location>
</feature>
<feature type="region of interest" description="Disordered" evidence="8">
    <location>
        <begin position="473"/>
        <end position="503"/>
    </location>
</feature>
<keyword evidence="5" id="KW-0333">Golgi apparatus</keyword>
<feature type="compositionally biased region" description="Basic and acidic residues" evidence="8">
    <location>
        <begin position="1275"/>
        <end position="1312"/>
    </location>
</feature>
<dbReference type="PANTHER" id="PTHR46501:SF7">
    <property type="entry name" value="MYOMEGALIN ISOFORM X1"/>
    <property type="match status" value="1"/>
</dbReference>
<feature type="region of interest" description="Disordered" evidence="8">
    <location>
        <begin position="832"/>
        <end position="852"/>
    </location>
</feature>
<feature type="coiled-coil region" evidence="7">
    <location>
        <begin position="50"/>
        <end position="195"/>
    </location>
</feature>
<sequence>MDSVVGEDQTLPFDINGSTFTRLPDGLAEFSMDAPTFPPGKISPSKALTMKDYENQITALKKENFNLKLRIYFLEERMQQKCDDSTEDIYKTNIELKVEVESLKRDLSEKQELLVSASKALESLANRDVTDSAKIRERAQREMDSLRDMLNQRIQELEESLQEAQGEMERMAAIAEQHKRNNMDLQKQLQNHSQSQPSVRPDPTNHLQALQEKDRLIGELQASAKKQDDLIGQLQQGSAEQPAAAQIAQLDTLIGQKDGELQALKDELNVEKMKAEREIKVCEQKLSEVARLEAAAKQLTQELSSIKTKNQSLESDNQELTGKLEEKEGELDKEKKNGVKRDKTIQGLSLVLKEKEKEIEDLYHDLEDRDQALAKARDALHKAQLQKYQGAEEQQKLLLERQMEVARLQGDLHACLSECKRLERIVSGRDTEVQRLIHERQTLQDELDALLQTKQRQDKTINDLQNQLKKLSSELGAKQSEREKEHSEELEESKRREHTHESTIQRLTHTLTHKEQQLQEYMNMLRDVEQGTSPAGSEVMVSKLRERLKEKEKALEAALDEKFSAVEEKENEVHQLQLSLREKERDLERLNNLLTHNQETISGLDALVKERDVDLQQQVNSLKNLQRSKQSTEDSLNRALREKDSLIQQLQHALESKTKDLEELSASLLSKPQQQQSDVTERLTQRLKVAEAELAAALKERERLLNEHQSTVDTLLSTISSKEQLLQDSSERHSRGLRERDAELQELRDRLAHLQRQLSDAHTHSTTTTQNSQLTSAQLRAQLAEKDDLINKLLEQGQERDRYLAELKTDAATPQVLELRQTIQLLQQQLEERDDELNEKGSDESPKEKKSVAALKKQLAVKTENLNKALKREEELKSLVAALKGQLKDQTESIETLTHTLTTKEETIIQLQRDECRGPGPPERENTSIGGDSKETLPPLSALRVEWEGLNRSLRAEQQLYSNLVRSVKQQDSASRLQSLQLELTAVQLLRQQLEASIQANEQLREQLEQDLQRANQREGEELQSVRSALEEARRWNASLQTRLGQIQSRGGGVGQANDTGDFPSVIADQTSYMSICLGETEETELDQLSVSQLKLKVAELQALNAELQKKVAVTPERQPHSQQAEIAERDSPERRRSIHTQVGGVARSPVGGSSESVSLAGLSTVHLSIQHEVLLSDQSSDHRSQTTSPVRSSQKEQRSRESKESADASCDSDGPGIGVDLRHTIQCLRSEARGHRQVIRQLKEQLQRSSTQSDGAGAGFDPELIVSMAREMERLREENEASSRRARSLEGKLLQEIEDKERQERERRAEESEGGQGETTRRERERRKERRERGAGERGTESRDDESASSKSSSPNRKTVNLMAKHTAYVKSRLPVLARSSRQAERPGVDHPVCDGGPESWAPYPAQRRLLGAEDQPASPRSSQQSSPGTASSSRSPAHSAQNLGLDGGLVLSLELETQLELLQQECQEKEGLLQRKAEQWERLQAELQEKDRLMREYLQALKAAESTIAYLTACSLDAQTGVAPGGRPQSQEPEPLGLSSRLQECVRRVEEAITALTQSESEAGHSHAPELLARLEELQEEVQALRDPEQVQRQADAIQEALWEQSRLNAELQERLRAAEAQLKAYANAKGDHGPTAVDATPSTDANNAKATDNKHRSPAKTKPGSSANEVSMAAASPSLSPDSSSASTGQGGNNNNNSSCSPIEVEGLQSGKSRRVLPKMADLRGNAQREECLRECVRAAEGAVDALVACCSSADPSDLSDPHRASDHSAASPNATLAQQMNRLLHVLHQKSRLDRLAPSHTSTPKVQTNPALILITPLPEGSLPQMPSEIGSEHSPVPHAQQSPSKSRPHSGSASKNQQSPTKSRAQSSPAHQSKQIPLKSKPHPGQAPQDLHHNLLLLLQLFRERAQRVAMLEEQLASLQDKLQASQAAKHRDVDVVLDTASSPSYPSSPGLSLTPRPQADLCDPDACDLALLRQQLAQLRAQVEGQQKVIQHLQAGRRRSSLPVELLTPTCGAEREGAEEVDERRGRREQKGHLHLGTGDLDKDRTPNRSLCQSASPSRIESLVQSQARELCELRCQIRMSGVLGVEQRRVLLDLRGALEDMLQAAQQQPHLGQHIQHSLDRSLELLDTLQPGGTSPRDQGQGLEHGLEQIQSVCSELQQKSRLIRSLQEQLGVKSPSSHQGSVSNDNSTASYHNSPPTGPRATGLKLTNGVATASEGLVSVETDEGSVRALRRENGRLQEQLHRTQPTGPLIQICWLSTCRRSELCASGLEETIRTNERLREQLERRLQEAQRDPAGTNIFIAGLEDQGQLANEVRKLWAHNHTLREQLNQGSRDKQKENERLRETLARRTAKLERSRREHTHLQESLHRLQCEVKKQKQQLSDSQHLLKSLRVELKLQEHIRNTEGDEQPSGVDLTALLAEVRHLREQLERSIRNHTININYLLPSDECGRSEQLNLSSHPDANTGQDSGSSVGSGSPPPSRLVPGVRVFEARGGQHVLGLSEDYSALHTHLTQAITYTQHMDEHTRDCNTAQCKNLSTSVNSMHQVLEEASRLLKLFWRVSLPADALRPQDEMMRTEISRLKSRLQQQECVLSGAVKRLHSTNQLKEGMERLIIDQLSVTHGILKKARGNLEDVPLSGQ</sequence>
<feature type="region of interest" description="Disordered" evidence="8">
    <location>
        <begin position="1630"/>
        <end position="1719"/>
    </location>
</feature>
<dbReference type="GO" id="GO:0005794">
    <property type="term" value="C:Golgi apparatus"/>
    <property type="evidence" value="ECO:0007669"/>
    <property type="project" value="UniProtKB-SubCell"/>
</dbReference>
<dbReference type="EMBL" id="JADWDJ010000012">
    <property type="protein sequence ID" value="KAG5272948.1"/>
    <property type="molecule type" value="Genomic_DNA"/>
</dbReference>
<protein>
    <recommendedName>
        <fullName evidence="13">Centrosomin N-terminal motif 1 domain-containing protein</fullName>
    </recommendedName>
</protein>
<comment type="caution">
    <text evidence="11">The sequence shown here is derived from an EMBL/GenBank/DDBJ whole genome shotgun (WGS) entry which is preliminary data.</text>
</comment>
<evidence type="ECO:0000313" key="12">
    <source>
        <dbReference type="Proteomes" id="UP000823561"/>
    </source>
</evidence>
<feature type="domain" description="CDK5 regulatory subunit-associated protein 2/Myomegalin coiled coil" evidence="10">
    <location>
        <begin position="927"/>
        <end position="1012"/>
    </location>
</feature>
<dbReference type="Proteomes" id="UP000823561">
    <property type="component" value="Chromosome 12"/>
</dbReference>
<keyword evidence="12" id="KW-1185">Reference proteome</keyword>
<feature type="region of interest" description="Disordered" evidence="8">
    <location>
        <begin position="2460"/>
        <end position="2492"/>
    </location>
</feature>
<evidence type="ECO:0000256" key="8">
    <source>
        <dbReference type="SAM" id="MobiDB-lite"/>
    </source>
</evidence>
<name>A0AAV6GCU8_9TELE</name>
<organism evidence="11 12">
    <name type="scientific">Alosa alosa</name>
    <name type="common">allis shad</name>
    <dbReference type="NCBI Taxonomy" id="278164"/>
    <lineage>
        <taxon>Eukaryota</taxon>
        <taxon>Metazoa</taxon>
        <taxon>Chordata</taxon>
        <taxon>Craniata</taxon>
        <taxon>Vertebrata</taxon>
        <taxon>Euteleostomi</taxon>
        <taxon>Actinopterygii</taxon>
        <taxon>Neopterygii</taxon>
        <taxon>Teleostei</taxon>
        <taxon>Clupei</taxon>
        <taxon>Clupeiformes</taxon>
        <taxon>Clupeoidei</taxon>
        <taxon>Clupeidae</taxon>
        <taxon>Alosa</taxon>
    </lineage>
</organism>
<evidence type="ECO:0008006" key="13">
    <source>
        <dbReference type="Google" id="ProtNLM"/>
    </source>
</evidence>
<feature type="compositionally biased region" description="Polar residues" evidence="8">
    <location>
        <begin position="2054"/>
        <end position="2063"/>
    </location>
</feature>
<feature type="compositionally biased region" description="Basic and acidic residues" evidence="8">
    <location>
        <begin position="322"/>
        <end position="338"/>
    </location>
</feature>
<dbReference type="GO" id="GO:1903358">
    <property type="term" value="P:regulation of Golgi organization"/>
    <property type="evidence" value="ECO:0007669"/>
    <property type="project" value="TreeGrafter"/>
</dbReference>
<feature type="coiled-coil region" evidence="7">
    <location>
        <begin position="2333"/>
        <end position="2447"/>
    </location>
</feature>
<evidence type="ECO:0000256" key="3">
    <source>
        <dbReference type="ARBA" id="ARBA00022490"/>
    </source>
</evidence>
<dbReference type="GO" id="GO:0060090">
    <property type="term" value="F:molecular adaptor activity"/>
    <property type="evidence" value="ECO:0007669"/>
    <property type="project" value="TreeGrafter"/>
</dbReference>
<dbReference type="PANTHER" id="PTHR46501">
    <property type="entry name" value="MYOMEGALIN"/>
    <property type="match status" value="1"/>
</dbReference>
<dbReference type="InterPro" id="IPR052593">
    <property type="entry name" value="MT-associated_AKAP9-binding"/>
</dbReference>
<gene>
    <name evidence="11" type="ORF">AALO_G00171040</name>
</gene>
<feature type="coiled-coil region" evidence="7">
    <location>
        <begin position="1975"/>
        <end position="2002"/>
    </location>
</feature>
<feature type="compositionally biased region" description="Basic and acidic residues" evidence="8">
    <location>
        <begin position="1383"/>
        <end position="1394"/>
    </location>
</feature>
<dbReference type="GO" id="GO:0005813">
    <property type="term" value="C:centrosome"/>
    <property type="evidence" value="ECO:0007669"/>
    <property type="project" value="TreeGrafter"/>
</dbReference>
<feature type="region of interest" description="Disordered" evidence="8">
    <location>
        <begin position="1112"/>
        <end position="1137"/>
    </location>
</feature>
<evidence type="ECO:0000259" key="10">
    <source>
        <dbReference type="Pfam" id="PF23246"/>
    </source>
</evidence>
<feature type="compositionally biased region" description="Basic and acidic residues" evidence="8">
    <location>
        <begin position="914"/>
        <end position="926"/>
    </location>
</feature>
<evidence type="ECO:0000256" key="7">
    <source>
        <dbReference type="SAM" id="Coils"/>
    </source>
</evidence>
<feature type="coiled-coil region" evidence="7">
    <location>
        <begin position="2274"/>
        <end position="2301"/>
    </location>
</feature>
<feature type="coiled-coil region" evidence="7">
    <location>
        <begin position="1454"/>
        <end position="1509"/>
    </location>
</feature>
<keyword evidence="4" id="KW-0597">Phosphoprotein</keyword>
<feature type="compositionally biased region" description="Low complexity" evidence="8">
    <location>
        <begin position="1674"/>
        <end position="1704"/>
    </location>
</feature>
<accession>A0AAV6GCU8</accession>
<dbReference type="GO" id="GO:0090063">
    <property type="term" value="P:positive regulation of microtubule nucleation"/>
    <property type="evidence" value="ECO:0007669"/>
    <property type="project" value="TreeGrafter"/>
</dbReference>
<evidence type="ECO:0000256" key="4">
    <source>
        <dbReference type="ARBA" id="ARBA00022553"/>
    </source>
</evidence>
<evidence type="ECO:0000256" key="6">
    <source>
        <dbReference type="ARBA" id="ARBA00023212"/>
    </source>
</evidence>
<dbReference type="InterPro" id="IPR012943">
    <property type="entry name" value="Cnn_1N"/>
</dbReference>
<feature type="compositionally biased region" description="Polar residues" evidence="8">
    <location>
        <begin position="2461"/>
        <end position="2476"/>
    </location>
</feature>
<proteinExistence type="predicted"/>
<evidence type="ECO:0000259" key="9">
    <source>
        <dbReference type="Pfam" id="PF07989"/>
    </source>
</evidence>
<feature type="compositionally biased region" description="Basic and acidic residues" evidence="8">
    <location>
        <begin position="838"/>
        <end position="851"/>
    </location>
</feature>